<evidence type="ECO:0000313" key="7">
    <source>
        <dbReference type="Proteomes" id="UP001485043"/>
    </source>
</evidence>
<comment type="subcellular location">
    <subcellularLocation>
        <location evidence="1">Membrane</location>
    </subcellularLocation>
</comment>
<comment type="caution">
    <text evidence="6">The sequence shown here is derived from an EMBL/GenBank/DDBJ whole genome shotgun (WGS) entry which is preliminary data.</text>
</comment>
<dbReference type="InterPro" id="IPR023352">
    <property type="entry name" value="MAPEG-like_dom_sf"/>
</dbReference>
<dbReference type="GO" id="GO:0016020">
    <property type="term" value="C:membrane"/>
    <property type="evidence" value="ECO:0007669"/>
    <property type="project" value="UniProtKB-SubCell"/>
</dbReference>
<dbReference type="PANTHER" id="PTHR35814">
    <property type="match status" value="1"/>
</dbReference>
<organism evidence="6 7">
    <name type="scientific">Apatococcus fuscideae</name>
    <dbReference type="NCBI Taxonomy" id="2026836"/>
    <lineage>
        <taxon>Eukaryota</taxon>
        <taxon>Viridiplantae</taxon>
        <taxon>Chlorophyta</taxon>
        <taxon>core chlorophytes</taxon>
        <taxon>Trebouxiophyceae</taxon>
        <taxon>Chlorellales</taxon>
        <taxon>Chlorellaceae</taxon>
        <taxon>Apatococcus</taxon>
    </lineage>
</organism>
<sequence length="168" mass="18859">MALPLTCLYGGINIAFYALTATLFAFGIRFKYWILHGDGQDNSQLTPEVKALVQRRKGAQANYAEYQPYGIFLMFLLEVNGLLSSSLLHAFCATWTVLRLLHFSQLYGFLPPIQFRKYPWLGTIALLLLGSSVVVYYGITDVMSGSSSVREAAYSRIMDYADAAKQEF</sequence>
<accession>A0AAW1TDZ3</accession>
<evidence type="ECO:0000256" key="2">
    <source>
        <dbReference type="ARBA" id="ARBA00022692"/>
    </source>
</evidence>
<gene>
    <name evidence="6" type="ORF">WJX84_009708</name>
</gene>
<keyword evidence="3 5" id="KW-1133">Transmembrane helix</keyword>
<evidence type="ECO:0008006" key="8">
    <source>
        <dbReference type="Google" id="ProtNLM"/>
    </source>
</evidence>
<evidence type="ECO:0000313" key="6">
    <source>
        <dbReference type="EMBL" id="KAK9868061.1"/>
    </source>
</evidence>
<dbReference type="SUPFAM" id="SSF161084">
    <property type="entry name" value="MAPEG domain-like"/>
    <property type="match status" value="1"/>
</dbReference>
<dbReference type="Gene3D" id="1.20.120.550">
    <property type="entry name" value="Membrane associated eicosanoid/glutathione metabolism-like domain"/>
    <property type="match status" value="1"/>
</dbReference>
<dbReference type="EMBL" id="JALJOV010000048">
    <property type="protein sequence ID" value="KAK9868061.1"/>
    <property type="molecule type" value="Genomic_DNA"/>
</dbReference>
<reference evidence="6 7" key="1">
    <citation type="journal article" date="2024" name="Nat. Commun.">
        <title>Phylogenomics reveals the evolutionary origins of lichenization in chlorophyte algae.</title>
        <authorList>
            <person name="Puginier C."/>
            <person name="Libourel C."/>
            <person name="Otte J."/>
            <person name="Skaloud P."/>
            <person name="Haon M."/>
            <person name="Grisel S."/>
            <person name="Petersen M."/>
            <person name="Berrin J.G."/>
            <person name="Delaux P.M."/>
            <person name="Dal Grande F."/>
            <person name="Keller J."/>
        </authorList>
    </citation>
    <scope>NUCLEOTIDE SEQUENCE [LARGE SCALE GENOMIC DNA]</scope>
    <source>
        <strain evidence="6 7">SAG 2523</strain>
    </source>
</reference>
<evidence type="ECO:0000256" key="1">
    <source>
        <dbReference type="ARBA" id="ARBA00004370"/>
    </source>
</evidence>
<proteinExistence type="predicted"/>
<feature type="transmembrane region" description="Helical" evidence="5">
    <location>
        <begin position="71"/>
        <end position="98"/>
    </location>
</feature>
<keyword evidence="4 5" id="KW-0472">Membrane</keyword>
<dbReference type="AlphaFoldDB" id="A0AAW1TDZ3"/>
<protein>
    <recommendedName>
        <fullName evidence="8">Glutathione transferase</fullName>
    </recommendedName>
</protein>
<keyword evidence="7" id="KW-1185">Reference proteome</keyword>
<dbReference type="Pfam" id="PF01124">
    <property type="entry name" value="MAPEG"/>
    <property type="match status" value="1"/>
</dbReference>
<dbReference type="PANTHER" id="PTHR35814:SF1">
    <property type="entry name" value="GLUTATHIONE S-TRANSFERASE-RELATED"/>
    <property type="match status" value="1"/>
</dbReference>
<keyword evidence="2 5" id="KW-0812">Transmembrane</keyword>
<feature type="transmembrane region" description="Helical" evidence="5">
    <location>
        <begin position="118"/>
        <end position="139"/>
    </location>
</feature>
<evidence type="ECO:0000256" key="5">
    <source>
        <dbReference type="SAM" id="Phobius"/>
    </source>
</evidence>
<feature type="transmembrane region" description="Helical" evidence="5">
    <location>
        <begin position="7"/>
        <end position="28"/>
    </location>
</feature>
<dbReference type="Proteomes" id="UP001485043">
    <property type="component" value="Unassembled WGS sequence"/>
</dbReference>
<dbReference type="InterPro" id="IPR001129">
    <property type="entry name" value="Membr-assoc_MAPEG"/>
</dbReference>
<evidence type="ECO:0000256" key="3">
    <source>
        <dbReference type="ARBA" id="ARBA00022989"/>
    </source>
</evidence>
<name>A0AAW1TDZ3_9CHLO</name>
<evidence type="ECO:0000256" key="4">
    <source>
        <dbReference type="ARBA" id="ARBA00023136"/>
    </source>
</evidence>